<feature type="non-terminal residue" evidence="2">
    <location>
        <position position="1"/>
    </location>
</feature>
<accession>A0A5C3KBP6</accession>
<sequence>KLCDFKMKTAIGAKTFTFHSPPDIYTARPGSHTIGQLYSRHKRYVGMESIFTENSSVVANEIGARITEPVGFCVTIIVATQSVENPNHRRRELVFTLATWKAPASVTSSLGYQDPCRPIAGKRLGRRTDANPARPTHPQAPPKAPMLRKSTL</sequence>
<dbReference type="AlphaFoldDB" id="A0A5C3KBP6"/>
<feature type="region of interest" description="Disordered" evidence="1">
    <location>
        <begin position="120"/>
        <end position="152"/>
    </location>
</feature>
<gene>
    <name evidence="2" type="ORF">FA15DRAFT_676131</name>
</gene>
<evidence type="ECO:0000313" key="3">
    <source>
        <dbReference type="Proteomes" id="UP000307440"/>
    </source>
</evidence>
<protein>
    <submittedName>
        <fullName evidence="2">Uncharacterized protein</fullName>
    </submittedName>
</protein>
<dbReference type="EMBL" id="ML210526">
    <property type="protein sequence ID" value="TFK17344.1"/>
    <property type="molecule type" value="Genomic_DNA"/>
</dbReference>
<keyword evidence="3" id="KW-1185">Reference proteome</keyword>
<name>A0A5C3KBP6_COPMA</name>
<dbReference type="Proteomes" id="UP000307440">
    <property type="component" value="Unassembled WGS sequence"/>
</dbReference>
<evidence type="ECO:0000256" key="1">
    <source>
        <dbReference type="SAM" id="MobiDB-lite"/>
    </source>
</evidence>
<evidence type="ECO:0000313" key="2">
    <source>
        <dbReference type="EMBL" id="TFK17344.1"/>
    </source>
</evidence>
<proteinExistence type="predicted"/>
<reference evidence="2 3" key="1">
    <citation type="journal article" date="2019" name="Nat. Ecol. Evol.">
        <title>Megaphylogeny resolves global patterns of mushroom evolution.</title>
        <authorList>
            <person name="Varga T."/>
            <person name="Krizsan K."/>
            <person name="Foldi C."/>
            <person name="Dima B."/>
            <person name="Sanchez-Garcia M."/>
            <person name="Sanchez-Ramirez S."/>
            <person name="Szollosi G.J."/>
            <person name="Szarkandi J.G."/>
            <person name="Papp V."/>
            <person name="Albert L."/>
            <person name="Andreopoulos W."/>
            <person name="Angelini C."/>
            <person name="Antonin V."/>
            <person name="Barry K.W."/>
            <person name="Bougher N.L."/>
            <person name="Buchanan P."/>
            <person name="Buyck B."/>
            <person name="Bense V."/>
            <person name="Catcheside P."/>
            <person name="Chovatia M."/>
            <person name="Cooper J."/>
            <person name="Damon W."/>
            <person name="Desjardin D."/>
            <person name="Finy P."/>
            <person name="Geml J."/>
            <person name="Haridas S."/>
            <person name="Hughes K."/>
            <person name="Justo A."/>
            <person name="Karasinski D."/>
            <person name="Kautmanova I."/>
            <person name="Kiss B."/>
            <person name="Kocsube S."/>
            <person name="Kotiranta H."/>
            <person name="LaButti K.M."/>
            <person name="Lechner B.E."/>
            <person name="Liimatainen K."/>
            <person name="Lipzen A."/>
            <person name="Lukacs Z."/>
            <person name="Mihaltcheva S."/>
            <person name="Morgado L.N."/>
            <person name="Niskanen T."/>
            <person name="Noordeloos M.E."/>
            <person name="Ohm R.A."/>
            <person name="Ortiz-Santana B."/>
            <person name="Ovrebo C."/>
            <person name="Racz N."/>
            <person name="Riley R."/>
            <person name="Savchenko A."/>
            <person name="Shiryaev A."/>
            <person name="Soop K."/>
            <person name="Spirin V."/>
            <person name="Szebenyi C."/>
            <person name="Tomsovsky M."/>
            <person name="Tulloss R.E."/>
            <person name="Uehling J."/>
            <person name="Grigoriev I.V."/>
            <person name="Vagvolgyi C."/>
            <person name="Papp T."/>
            <person name="Martin F.M."/>
            <person name="Miettinen O."/>
            <person name="Hibbett D.S."/>
            <person name="Nagy L.G."/>
        </authorList>
    </citation>
    <scope>NUCLEOTIDE SEQUENCE [LARGE SCALE GENOMIC DNA]</scope>
    <source>
        <strain evidence="2 3">CBS 121175</strain>
    </source>
</reference>
<organism evidence="2 3">
    <name type="scientific">Coprinopsis marcescibilis</name>
    <name type="common">Agaric fungus</name>
    <name type="synonym">Psathyrella marcescibilis</name>
    <dbReference type="NCBI Taxonomy" id="230819"/>
    <lineage>
        <taxon>Eukaryota</taxon>
        <taxon>Fungi</taxon>
        <taxon>Dikarya</taxon>
        <taxon>Basidiomycota</taxon>
        <taxon>Agaricomycotina</taxon>
        <taxon>Agaricomycetes</taxon>
        <taxon>Agaricomycetidae</taxon>
        <taxon>Agaricales</taxon>
        <taxon>Agaricineae</taxon>
        <taxon>Psathyrellaceae</taxon>
        <taxon>Coprinopsis</taxon>
    </lineage>
</organism>